<keyword evidence="5" id="KW-0472">Membrane</keyword>
<dbReference type="InterPro" id="IPR022503">
    <property type="entry name" value="Conj_coupling_TraG/TraD_PFGI-1"/>
</dbReference>
<dbReference type="CDD" id="cd01127">
    <property type="entry name" value="TrwB_TraG_TraD_VirD4"/>
    <property type="match status" value="1"/>
</dbReference>
<evidence type="ECO:0000313" key="8">
    <source>
        <dbReference type="Proteomes" id="UP000254968"/>
    </source>
</evidence>
<proteinExistence type="predicted"/>
<comment type="subcellular location">
    <subcellularLocation>
        <location evidence="1">Cell membrane</location>
        <topology evidence="1">Multi-pass membrane protein</topology>
    </subcellularLocation>
</comment>
<evidence type="ECO:0000259" key="6">
    <source>
        <dbReference type="Pfam" id="PF12696"/>
    </source>
</evidence>
<dbReference type="GO" id="GO:0005886">
    <property type="term" value="C:plasma membrane"/>
    <property type="evidence" value="ECO:0007669"/>
    <property type="project" value="UniProtKB-SubCell"/>
</dbReference>
<dbReference type="InterPro" id="IPR032689">
    <property type="entry name" value="TraG-D_C"/>
</dbReference>
<evidence type="ECO:0000256" key="5">
    <source>
        <dbReference type="ARBA" id="ARBA00023136"/>
    </source>
</evidence>
<evidence type="ECO:0000256" key="3">
    <source>
        <dbReference type="ARBA" id="ARBA00022692"/>
    </source>
</evidence>
<dbReference type="AlphaFoldDB" id="A0A378JS50"/>
<protein>
    <submittedName>
        <fullName evidence="7">Conjugative coupling factor TraD</fullName>
    </submittedName>
</protein>
<keyword evidence="3" id="KW-0812">Transmembrane</keyword>
<dbReference type="Pfam" id="PF12696">
    <property type="entry name" value="TraG-D_C"/>
    <property type="match status" value="1"/>
</dbReference>
<gene>
    <name evidence="7" type="ORF">NCTC13315_02883</name>
</gene>
<accession>A0A378JS50</accession>
<dbReference type="PANTHER" id="PTHR37937">
    <property type="entry name" value="CONJUGATIVE TRANSFER: DNA TRANSPORT"/>
    <property type="match status" value="1"/>
</dbReference>
<keyword evidence="2" id="KW-1003">Cell membrane</keyword>
<dbReference type="PANTHER" id="PTHR37937:SF1">
    <property type="entry name" value="CONJUGATIVE TRANSFER: DNA TRANSPORT"/>
    <property type="match status" value="1"/>
</dbReference>
<dbReference type="SUPFAM" id="SSF52540">
    <property type="entry name" value="P-loop containing nucleoside triphosphate hydrolases"/>
    <property type="match status" value="1"/>
</dbReference>
<dbReference type="NCBIfam" id="TIGR03754">
    <property type="entry name" value="conj_TOL_TraD"/>
    <property type="match status" value="1"/>
</dbReference>
<reference evidence="7 8" key="1">
    <citation type="submission" date="2018-06" db="EMBL/GenBank/DDBJ databases">
        <authorList>
            <consortium name="Pathogen Informatics"/>
            <person name="Doyle S."/>
        </authorList>
    </citation>
    <scope>NUCLEOTIDE SEQUENCE [LARGE SCALE GENOMIC DNA]</scope>
    <source>
        <strain evidence="7 8">NCTC13315</strain>
    </source>
</reference>
<organism evidence="7 8">
    <name type="scientific">Legionella beliardensis</name>
    <dbReference type="NCBI Taxonomy" id="91822"/>
    <lineage>
        <taxon>Bacteria</taxon>
        <taxon>Pseudomonadati</taxon>
        <taxon>Pseudomonadota</taxon>
        <taxon>Gammaproteobacteria</taxon>
        <taxon>Legionellales</taxon>
        <taxon>Legionellaceae</taxon>
        <taxon>Legionella</taxon>
    </lineage>
</organism>
<dbReference type="InterPro" id="IPR051539">
    <property type="entry name" value="T4SS-coupling_protein"/>
</dbReference>
<name>A0A378JS50_9GAMM</name>
<evidence type="ECO:0000256" key="2">
    <source>
        <dbReference type="ARBA" id="ARBA00022475"/>
    </source>
</evidence>
<sequence>MKHYPVENLLREPTEFYSSLTFLGLATIALKMPHVLLLTKHMSYIAASILSGFGFYRFTQGFRVKRYQKRLKAMSYYALSTKQVPLSKKYLFIGRGFLWTGLHTQRLHQIKQVGNLRFIHPGKLYQKAREYARLHPKSLLTAFLNNPARVNPLKPLPPVGGKPYLHGLGNKDKPILIGQEMRVGHTFVLGTTRVGKTRLASILINQDIRNGDAVIVVDPKGDLDLVRDMYSACLACARLSDFKMVHLGFPEASANYNPLKNFEQLTEVATRITDAIGAEGEGKQFADFAWKYVNLVVKALLAMNEPINYEEIGFYLTRLDQLLMRYCDTVFAKTHPDYLAEVQAILVENDTKVDKYGNPYPPMDRAKAVLKYIKQYVSDIIEKGDIKAFQGHPIIELYDAASLDKQYYDKITASVGPVLAKINSSSASSIFSGRNNTSEVELMTVIKAKQVLYIGLDSLSNTVVAEGVGKAFLSDLVSTAGKIYKEPAANYRVNIHCDELSEIIQESFVKILNKAGGAGFQVTAYAQTKQDLEVALGSRAMAEMTEGNLNTIIMLRVKNTDTAKVLTDILPKVDVISHTQVSTVNDTPHGEDQVYFNTTNEDRVQMTSIPMLEPSDVCELPKGQAFVLVNGGELYKIRIPLPLNDGLAPDNMIAAMKELNSIKLKKAVHVSALEEVNREIPAKDLKTLNSNTNRELESWLPQDEETEARVNAPVMVEENKAQAEKALTQLNEEESSGIVRDFINWLHKRIESKSRQFNPDYQLLVKTSDAYPAQVVFIKEEVLAKYQARSGINAELLAKVLTALECPYFIKDQGNSQIVYRVELDKPLQVTTASLIQSGERIS</sequence>
<keyword evidence="8" id="KW-1185">Reference proteome</keyword>
<keyword evidence="4" id="KW-1133">Transmembrane helix</keyword>
<dbReference type="Proteomes" id="UP000254968">
    <property type="component" value="Unassembled WGS sequence"/>
</dbReference>
<evidence type="ECO:0000256" key="1">
    <source>
        <dbReference type="ARBA" id="ARBA00004651"/>
    </source>
</evidence>
<dbReference type="InterPro" id="IPR022458">
    <property type="entry name" value="Conjugative_coupling_TraG/TraD"/>
</dbReference>
<evidence type="ECO:0000256" key="4">
    <source>
        <dbReference type="ARBA" id="ARBA00022989"/>
    </source>
</evidence>
<feature type="domain" description="TraD/TraG TraM recognition site" evidence="6">
    <location>
        <begin position="492"/>
        <end position="622"/>
    </location>
</feature>
<dbReference type="OrthoDB" id="7817736at2"/>
<dbReference type="InterPro" id="IPR027417">
    <property type="entry name" value="P-loop_NTPase"/>
</dbReference>
<evidence type="ECO:0000313" key="7">
    <source>
        <dbReference type="EMBL" id="STX55511.1"/>
    </source>
</evidence>
<dbReference type="EMBL" id="UGNV01000002">
    <property type="protein sequence ID" value="STX55511.1"/>
    <property type="molecule type" value="Genomic_DNA"/>
</dbReference>
<dbReference type="NCBIfam" id="TIGR03743">
    <property type="entry name" value="SXT_TraD"/>
    <property type="match status" value="1"/>
</dbReference>
<dbReference type="Gene3D" id="3.40.50.300">
    <property type="entry name" value="P-loop containing nucleotide triphosphate hydrolases"/>
    <property type="match status" value="2"/>
</dbReference>